<accession>A0AAW4X0I6</accession>
<dbReference type="GO" id="GO:0015833">
    <property type="term" value="P:peptide transport"/>
    <property type="evidence" value="ECO:0007669"/>
    <property type="project" value="TreeGrafter"/>
</dbReference>
<dbReference type="PIRSF" id="PIRSF002741">
    <property type="entry name" value="MppA"/>
    <property type="match status" value="1"/>
</dbReference>
<dbReference type="AlphaFoldDB" id="A0AAW4X0I6"/>
<dbReference type="PANTHER" id="PTHR30290">
    <property type="entry name" value="PERIPLASMIC BINDING COMPONENT OF ABC TRANSPORTER"/>
    <property type="match status" value="1"/>
</dbReference>
<feature type="domain" description="Solute-binding protein family 5" evidence="4">
    <location>
        <begin position="73"/>
        <end position="435"/>
    </location>
</feature>
<gene>
    <name evidence="5" type="ORF">LJ207_08255</name>
</gene>
<dbReference type="SUPFAM" id="SSF53850">
    <property type="entry name" value="Periplasmic binding protein-like II"/>
    <property type="match status" value="1"/>
</dbReference>
<dbReference type="Proteomes" id="UP001199296">
    <property type="component" value="Unassembled WGS sequence"/>
</dbReference>
<evidence type="ECO:0000259" key="4">
    <source>
        <dbReference type="Pfam" id="PF00496"/>
    </source>
</evidence>
<dbReference type="EMBL" id="JAJFAT010000010">
    <property type="protein sequence ID" value="MCC3145313.1"/>
    <property type="molecule type" value="Genomic_DNA"/>
</dbReference>
<evidence type="ECO:0000313" key="6">
    <source>
        <dbReference type="Proteomes" id="UP001199296"/>
    </source>
</evidence>
<keyword evidence="6" id="KW-1185">Reference proteome</keyword>
<dbReference type="Gene3D" id="3.40.190.10">
    <property type="entry name" value="Periplasmic binding protein-like II"/>
    <property type="match status" value="1"/>
</dbReference>
<name>A0AAW4X0I6_9FIRM</name>
<dbReference type="PANTHER" id="PTHR30290:SF9">
    <property type="entry name" value="OLIGOPEPTIDE-BINDING PROTEIN APPA"/>
    <property type="match status" value="1"/>
</dbReference>
<comment type="caution">
    <text evidence="5">The sequence shown here is derived from an EMBL/GenBank/DDBJ whole genome shotgun (WGS) entry which is preliminary data.</text>
</comment>
<evidence type="ECO:0000313" key="5">
    <source>
        <dbReference type="EMBL" id="MCC3145313.1"/>
    </source>
</evidence>
<dbReference type="InterPro" id="IPR039424">
    <property type="entry name" value="SBP_5"/>
</dbReference>
<dbReference type="Pfam" id="PF00496">
    <property type="entry name" value="SBP_bac_5"/>
    <property type="match status" value="1"/>
</dbReference>
<dbReference type="Gene3D" id="3.90.76.10">
    <property type="entry name" value="Dipeptide-binding Protein, Domain 1"/>
    <property type="match status" value="1"/>
</dbReference>
<dbReference type="InterPro" id="IPR000914">
    <property type="entry name" value="SBP_5_dom"/>
</dbReference>
<dbReference type="InterPro" id="IPR030678">
    <property type="entry name" value="Peptide/Ni-bd"/>
</dbReference>
<dbReference type="GO" id="GO:0042597">
    <property type="term" value="C:periplasmic space"/>
    <property type="evidence" value="ECO:0007669"/>
    <property type="project" value="UniProtKB-ARBA"/>
</dbReference>
<dbReference type="GO" id="GO:0043190">
    <property type="term" value="C:ATP-binding cassette (ABC) transporter complex"/>
    <property type="evidence" value="ECO:0007669"/>
    <property type="project" value="InterPro"/>
</dbReference>
<proteinExistence type="inferred from homology"/>
<dbReference type="Gene3D" id="3.10.105.10">
    <property type="entry name" value="Dipeptide-binding Protein, Domain 3"/>
    <property type="match status" value="1"/>
</dbReference>
<evidence type="ECO:0000256" key="2">
    <source>
        <dbReference type="ARBA" id="ARBA00022448"/>
    </source>
</evidence>
<dbReference type="RefSeq" id="WP_229345941.1">
    <property type="nucleotide sequence ID" value="NZ_JAJFAT010000010.1"/>
</dbReference>
<protein>
    <submittedName>
        <fullName evidence="5">ABC transporter substrate-binding protein</fullName>
    </submittedName>
</protein>
<sequence>MSRKSTLMLTFVFILSIIIFSAGFVSAQRNIVSMSMNQDIDTIDPSKTTDWTEAMAILNIYDSLVIPNPDGTMAPLVARDWDYSEDGLNYTFYLNEGIKFHDGRELTAEDVVFSFERMLDLGQGYSWLWSDVVESVQAADQYTVEIRMQEPYAPFISTLPWLAILNKELLLENEVDGDSGQEWLLENDAGSGPYKFKSWDRGTELVFERFEDYFRGWPENPVDEVRARIIYPDSTVLSEMRTGNLTIGDHYREIETYNRLDALDGVNIETAQTGEIFYLKMNTQKAPVDDIHVRRALSWAFDYETFNEFISPGTEQAQGPVPQVIPGHNPDVFQYEFDLDKAREELAKSDYEPGEISIDFVYVEGMERQRRLGLMFKQDLEEIGIELNISSETWGRITDLASSVESTPHITNIYSAANYPDPDNYLFSAYHSSAAGTWMSMEWLQDEEIDELILKARRTMDREEREAIYHEIQDKLVDQAPSIYVYSLLKRYALQDYLEGFEFVPVMSFEYDFYKMSIAD</sequence>
<organism evidence="5 6">
    <name type="scientific">Halanaerobium polyolivorans</name>
    <dbReference type="NCBI Taxonomy" id="2886943"/>
    <lineage>
        <taxon>Bacteria</taxon>
        <taxon>Bacillati</taxon>
        <taxon>Bacillota</taxon>
        <taxon>Clostridia</taxon>
        <taxon>Halanaerobiales</taxon>
        <taxon>Halanaerobiaceae</taxon>
        <taxon>Halanaerobium</taxon>
    </lineage>
</organism>
<dbReference type="GO" id="GO:1904680">
    <property type="term" value="F:peptide transmembrane transporter activity"/>
    <property type="evidence" value="ECO:0007669"/>
    <property type="project" value="TreeGrafter"/>
</dbReference>
<comment type="similarity">
    <text evidence="1">Belongs to the bacterial solute-binding protein 5 family.</text>
</comment>
<reference evidence="5 6" key="1">
    <citation type="submission" date="2021-10" db="EMBL/GenBank/DDBJ databases">
        <authorList>
            <person name="Grouzdev D.S."/>
            <person name="Pantiukh K.S."/>
            <person name="Krutkina M.S."/>
        </authorList>
    </citation>
    <scope>NUCLEOTIDE SEQUENCE [LARGE SCALE GENOMIC DNA]</scope>
    <source>
        <strain evidence="5 6">Z-7514</strain>
    </source>
</reference>
<keyword evidence="3" id="KW-0732">Signal</keyword>
<evidence type="ECO:0000256" key="1">
    <source>
        <dbReference type="ARBA" id="ARBA00005695"/>
    </source>
</evidence>
<evidence type="ECO:0000256" key="3">
    <source>
        <dbReference type="ARBA" id="ARBA00022729"/>
    </source>
</evidence>
<keyword evidence="2" id="KW-0813">Transport</keyword>
<dbReference type="CDD" id="cd08512">
    <property type="entry name" value="PBP2_NikA_DppA_OppA_like_7"/>
    <property type="match status" value="1"/>
</dbReference>